<organism evidence="2 3">
    <name type="scientific">Decorospora gaudefroyi</name>
    <dbReference type="NCBI Taxonomy" id="184978"/>
    <lineage>
        <taxon>Eukaryota</taxon>
        <taxon>Fungi</taxon>
        <taxon>Dikarya</taxon>
        <taxon>Ascomycota</taxon>
        <taxon>Pezizomycotina</taxon>
        <taxon>Dothideomycetes</taxon>
        <taxon>Pleosporomycetidae</taxon>
        <taxon>Pleosporales</taxon>
        <taxon>Pleosporineae</taxon>
        <taxon>Pleosporaceae</taxon>
        <taxon>Decorospora</taxon>
    </lineage>
</organism>
<feature type="region of interest" description="Disordered" evidence="1">
    <location>
        <begin position="150"/>
        <end position="174"/>
    </location>
</feature>
<reference evidence="2" key="1">
    <citation type="submission" date="2020-01" db="EMBL/GenBank/DDBJ databases">
        <authorList>
            <consortium name="DOE Joint Genome Institute"/>
            <person name="Haridas S."/>
            <person name="Albert R."/>
            <person name="Binder M."/>
            <person name="Bloem J."/>
            <person name="Labutti K."/>
            <person name="Salamov A."/>
            <person name="Andreopoulos B."/>
            <person name="Baker S.E."/>
            <person name="Barry K."/>
            <person name="Bills G."/>
            <person name="Bluhm B.H."/>
            <person name="Cannon C."/>
            <person name="Castanera R."/>
            <person name="Culley D.E."/>
            <person name="Daum C."/>
            <person name="Ezra D."/>
            <person name="Gonzalez J.B."/>
            <person name="Henrissat B."/>
            <person name="Kuo A."/>
            <person name="Liang C."/>
            <person name="Lipzen A."/>
            <person name="Lutzoni F."/>
            <person name="Magnuson J."/>
            <person name="Mondo S."/>
            <person name="Nolan M."/>
            <person name="Ohm R."/>
            <person name="Pangilinan J."/>
            <person name="Park H.-J."/>
            <person name="Ramirez L."/>
            <person name="Alfaro M."/>
            <person name="Sun H."/>
            <person name="Tritt A."/>
            <person name="Yoshinaga Y."/>
            <person name="Zwiers L.-H."/>
            <person name="Turgeon B.G."/>
            <person name="Goodwin S.B."/>
            <person name="Spatafora J.W."/>
            <person name="Crous P.W."/>
            <person name="Grigoriev I.V."/>
        </authorList>
    </citation>
    <scope>NUCLEOTIDE SEQUENCE</scope>
    <source>
        <strain evidence="2">P77</strain>
    </source>
</reference>
<dbReference type="OrthoDB" id="3801515at2759"/>
<dbReference type="EMBL" id="ML975332">
    <property type="protein sequence ID" value="KAF1832734.1"/>
    <property type="molecule type" value="Genomic_DNA"/>
</dbReference>
<feature type="compositionally biased region" description="Low complexity" evidence="1">
    <location>
        <begin position="299"/>
        <end position="314"/>
    </location>
</feature>
<feature type="region of interest" description="Disordered" evidence="1">
    <location>
        <begin position="235"/>
        <end position="366"/>
    </location>
</feature>
<evidence type="ECO:0000313" key="3">
    <source>
        <dbReference type="Proteomes" id="UP000800040"/>
    </source>
</evidence>
<feature type="region of interest" description="Disordered" evidence="1">
    <location>
        <begin position="1"/>
        <end position="40"/>
    </location>
</feature>
<feature type="compositionally biased region" description="Low complexity" evidence="1">
    <location>
        <begin position="8"/>
        <end position="19"/>
    </location>
</feature>
<feature type="compositionally biased region" description="Acidic residues" evidence="1">
    <location>
        <begin position="251"/>
        <end position="264"/>
    </location>
</feature>
<name>A0A6A5KE46_9PLEO</name>
<proteinExistence type="predicted"/>
<evidence type="ECO:0000313" key="2">
    <source>
        <dbReference type="EMBL" id="KAF1832734.1"/>
    </source>
</evidence>
<gene>
    <name evidence="2" type="ORF">BDW02DRAFT_631799</name>
</gene>
<sequence>MVSSHQGISILSSNASSALPGPHQQACDHGEDCTPVKPHRRLGALPTKHFVSGDSSDFSPAGGLDLREYVSGRSIATPSRDLTPSQGPASPPTQANIRVRRVHGSRLLQSPARAGHAARMRQIFEEAGREQPTPQGDRGVLYPQLANISRRASPPPEYSRQAHSPLPPIHRPQTLWMSTDPFHIVPQVNEAQVSDGSSESWSDDSGYLIRKSRTRPAGLTVSSKERIADWLASVSSEGEEALDANGHLCDDQEDPLLDLDDNDNDTLSLKPDDSPSSYVERGQWLASPQPDPFIQDDYNNSSSPLLLNSQMNLSPPSPSNSPYVTHSTVTIRTGRPRPRPRLRPLPASGVSFSPHSPSPPVLLEEGGIQLSPLSPNVCIERGPGRNHSARSKENGSPLAPCKIGVGTRFQHPKHQTFASRQLVRGGEL</sequence>
<accession>A0A6A5KE46</accession>
<evidence type="ECO:0000256" key="1">
    <source>
        <dbReference type="SAM" id="MobiDB-lite"/>
    </source>
</evidence>
<dbReference type="AlphaFoldDB" id="A0A6A5KE46"/>
<protein>
    <submittedName>
        <fullName evidence="2">Uncharacterized protein</fullName>
    </submittedName>
</protein>
<dbReference type="Proteomes" id="UP000800040">
    <property type="component" value="Unassembled WGS sequence"/>
</dbReference>
<keyword evidence="3" id="KW-1185">Reference proteome</keyword>